<reference evidence="1" key="1">
    <citation type="submission" date="2023-01" db="EMBL/GenBank/DDBJ databases">
        <title>Genome assembly of the deep-sea coral Lophelia pertusa.</title>
        <authorList>
            <person name="Herrera S."/>
            <person name="Cordes E."/>
        </authorList>
    </citation>
    <scope>NUCLEOTIDE SEQUENCE</scope>
    <source>
        <strain evidence="1">USNM1676648</strain>
        <tissue evidence="1">Polyp</tissue>
    </source>
</reference>
<dbReference type="Proteomes" id="UP001163046">
    <property type="component" value="Unassembled WGS sequence"/>
</dbReference>
<dbReference type="EMBL" id="MU827310">
    <property type="protein sequence ID" value="KAJ7360269.1"/>
    <property type="molecule type" value="Genomic_DNA"/>
</dbReference>
<evidence type="ECO:0000313" key="1">
    <source>
        <dbReference type="EMBL" id="KAJ7360269.1"/>
    </source>
</evidence>
<accession>A0A9W9YNU9</accession>
<organism evidence="1 2">
    <name type="scientific">Desmophyllum pertusum</name>
    <dbReference type="NCBI Taxonomy" id="174260"/>
    <lineage>
        <taxon>Eukaryota</taxon>
        <taxon>Metazoa</taxon>
        <taxon>Cnidaria</taxon>
        <taxon>Anthozoa</taxon>
        <taxon>Hexacorallia</taxon>
        <taxon>Scleractinia</taxon>
        <taxon>Caryophylliina</taxon>
        <taxon>Caryophylliidae</taxon>
        <taxon>Desmophyllum</taxon>
    </lineage>
</organism>
<protein>
    <submittedName>
        <fullName evidence="1">Uncharacterized protein</fullName>
    </submittedName>
</protein>
<name>A0A9W9YNU9_9CNID</name>
<evidence type="ECO:0000313" key="2">
    <source>
        <dbReference type="Proteomes" id="UP001163046"/>
    </source>
</evidence>
<dbReference type="AlphaFoldDB" id="A0A9W9YNU9"/>
<gene>
    <name evidence="1" type="ORF">OS493_016899</name>
</gene>
<keyword evidence="2" id="KW-1185">Reference proteome</keyword>
<proteinExistence type="predicted"/>
<sequence>MLRLGARGGLIPWGGAGSGKMTMLATKTTLVLVGTRPGHVSFHSADIAHNGLALVPCATGDVVDRHGTIWGPLHHQANKTSAGEDRLVGEVFLASNAFDLTKTIEVPLDTTITGLEGVVKKVDHGRRGATVLNAARNAKELDIVALEDTPTRGHLVSESDFDNLKTLLDRNNVEGTEAVQDLRKNLISGLAREFAANLNINGLFEDHPKDN</sequence>
<comment type="caution">
    <text evidence="1">The sequence shown here is derived from an EMBL/GenBank/DDBJ whole genome shotgun (WGS) entry which is preliminary data.</text>
</comment>